<reference evidence="10" key="1">
    <citation type="journal article" date="2019" name="Int. J. Syst. Evol. Microbiol.">
        <title>The Global Catalogue of Microorganisms (GCM) 10K type strain sequencing project: providing services to taxonomists for standard genome sequencing and annotation.</title>
        <authorList>
            <consortium name="The Broad Institute Genomics Platform"/>
            <consortium name="The Broad Institute Genome Sequencing Center for Infectious Disease"/>
            <person name="Wu L."/>
            <person name="Ma J."/>
        </authorList>
    </citation>
    <scope>NUCLEOTIDE SEQUENCE [LARGE SCALE GENOMIC DNA]</scope>
    <source>
        <strain evidence="10">CGMCC 4.1721</strain>
    </source>
</reference>
<organism evidence="9 10">
    <name type="scientific">Streptomyces mutomycini</name>
    <dbReference type="NCBI Taxonomy" id="284036"/>
    <lineage>
        <taxon>Bacteria</taxon>
        <taxon>Bacillati</taxon>
        <taxon>Actinomycetota</taxon>
        <taxon>Actinomycetes</taxon>
        <taxon>Kitasatosporales</taxon>
        <taxon>Streptomycetaceae</taxon>
        <taxon>Streptomyces</taxon>
    </lineage>
</organism>
<dbReference type="RefSeq" id="WP_065849400.1">
    <property type="nucleotide sequence ID" value="NZ_JBHSKI010000014.1"/>
</dbReference>
<dbReference type="InterPro" id="IPR013324">
    <property type="entry name" value="RNA_pol_sigma_r3/r4-like"/>
</dbReference>
<keyword evidence="3 6" id="KW-0731">Sigma factor</keyword>
<evidence type="ECO:0000259" key="8">
    <source>
        <dbReference type="Pfam" id="PF04545"/>
    </source>
</evidence>
<dbReference type="Pfam" id="PF04542">
    <property type="entry name" value="Sigma70_r2"/>
    <property type="match status" value="1"/>
</dbReference>
<dbReference type="InterPro" id="IPR039425">
    <property type="entry name" value="RNA_pol_sigma-70-like"/>
</dbReference>
<evidence type="ECO:0000256" key="2">
    <source>
        <dbReference type="ARBA" id="ARBA00023015"/>
    </source>
</evidence>
<feature type="domain" description="RNA polymerase sigma-70 region 2" evidence="7">
    <location>
        <begin position="40"/>
        <end position="107"/>
    </location>
</feature>
<dbReference type="InterPro" id="IPR007627">
    <property type="entry name" value="RNA_pol_sigma70_r2"/>
</dbReference>
<dbReference type="Gene3D" id="1.10.10.10">
    <property type="entry name" value="Winged helix-like DNA-binding domain superfamily/Winged helix DNA-binding domain"/>
    <property type="match status" value="1"/>
</dbReference>
<dbReference type="SUPFAM" id="SSF88946">
    <property type="entry name" value="Sigma2 domain of RNA polymerase sigma factors"/>
    <property type="match status" value="1"/>
</dbReference>
<dbReference type="SUPFAM" id="SSF88659">
    <property type="entry name" value="Sigma3 and sigma4 domains of RNA polymerase sigma factors"/>
    <property type="match status" value="1"/>
</dbReference>
<comment type="similarity">
    <text evidence="1 6">Belongs to the sigma-70 factor family. ECF subfamily.</text>
</comment>
<dbReference type="PROSITE" id="PS01063">
    <property type="entry name" value="SIGMA70_ECF"/>
    <property type="match status" value="1"/>
</dbReference>
<dbReference type="InterPro" id="IPR013325">
    <property type="entry name" value="RNA_pol_sigma_r2"/>
</dbReference>
<protein>
    <recommendedName>
        <fullName evidence="6">RNA polymerase sigma factor</fullName>
    </recommendedName>
</protein>
<dbReference type="Gene3D" id="1.10.1740.10">
    <property type="match status" value="1"/>
</dbReference>
<dbReference type="InterPro" id="IPR007630">
    <property type="entry name" value="RNA_pol_sigma70_r4"/>
</dbReference>
<keyword evidence="5 6" id="KW-0804">Transcription</keyword>
<dbReference type="CDD" id="cd06171">
    <property type="entry name" value="Sigma70_r4"/>
    <property type="match status" value="1"/>
</dbReference>
<evidence type="ECO:0000256" key="3">
    <source>
        <dbReference type="ARBA" id="ARBA00023082"/>
    </source>
</evidence>
<evidence type="ECO:0000256" key="4">
    <source>
        <dbReference type="ARBA" id="ARBA00023125"/>
    </source>
</evidence>
<accession>A0ABW0BAF1</accession>
<proteinExistence type="inferred from homology"/>
<keyword evidence="4 6" id="KW-0238">DNA-binding</keyword>
<keyword evidence="10" id="KW-1185">Reference proteome</keyword>
<evidence type="ECO:0000256" key="6">
    <source>
        <dbReference type="RuleBase" id="RU000716"/>
    </source>
</evidence>
<dbReference type="Pfam" id="PF04545">
    <property type="entry name" value="Sigma70_r4"/>
    <property type="match status" value="1"/>
</dbReference>
<comment type="caution">
    <text evidence="9">The sequence shown here is derived from an EMBL/GenBank/DDBJ whole genome shotgun (WGS) entry which is preliminary data.</text>
</comment>
<evidence type="ECO:0000256" key="1">
    <source>
        <dbReference type="ARBA" id="ARBA00010641"/>
    </source>
</evidence>
<evidence type="ECO:0000256" key="5">
    <source>
        <dbReference type="ARBA" id="ARBA00023163"/>
    </source>
</evidence>
<feature type="domain" description="RNA polymerase sigma-70 region 4" evidence="8">
    <location>
        <begin position="144"/>
        <end position="191"/>
    </location>
</feature>
<gene>
    <name evidence="9" type="ORF">ACFPRK_26655</name>
</gene>
<dbReference type="Proteomes" id="UP001596208">
    <property type="component" value="Unassembled WGS sequence"/>
</dbReference>
<sequence>MDTISRPAEDTATAGRNTAADDELTRSFAAADERAFTAVYARWRPLVHTLASRSLGDAQEAEDVTQQVFLAAWLGRARYRPESGPLGAWIVGIARRKTFDALAARARRARLTEAAARTLAVTPPHRAGAPPETALDRVLLSGELVRLPGPQREVLRMTFYEDLTQAQIAERTGIPLGTVKSHARRGLHQLRDRIGADRAAAVSSW</sequence>
<dbReference type="InterPro" id="IPR014284">
    <property type="entry name" value="RNA_pol_sigma-70_dom"/>
</dbReference>
<dbReference type="PANTHER" id="PTHR43133:SF62">
    <property type="entry name" value="RNA POLYMERASE SIGMA FACTOR SIGZ"/>
    <property type="match status" value="1"/>
</dbReference>
<evidence type="ECO:0000313" key="9">
    <source>
        <dbReference type="EMBL" id="MFC5174141.1"/>
    </source>
</evidence>
<dbReference type="PANTHER" id="PTHR43133">
    <property type="entry name" value="RNA POLYMERASE ECF-TYPE SIGMA FACTO"/>
    <property type="match status" value="1"/>
</dbReference>
<dbReference type="InterPro" id="IPR036388">
    <property type="entry name" value="WH-like_DNA-bd_sf"/>
</dbReference>
<evidence type="ECO:0000259" key="7">
    <source>
        <dbReference type="Pfam" id="PF04542"/>
    </source>
</evidence>
<dbReference type="NCBIfam" id="TIGR02937">
    <property type="entry name" value="sigma70-ECF"/>
    <property type="match status" value="1"/>
</dbReference>
<dbReference type="EMBL" id="JBHSKI010000014">
    <property type="protein sequence ID" value="MFC5174141.1"/>
    <property type="molecule type" value="Genomic_DNA"/>
</dbReference>
<dbReference type="InterPro" id="IPR000838">
    <property type="entry name" value="RNA_pol_sigma70_ECF_CS"/>
</dbReference>
<keyword evidence="2 6" id="KW-0805">Transcription regulation</keyword>
<evidence type="ECO:0000313" key="10">
    <source>
        <dbReference type="Proteomes" id="UP001596208"/>
    </source>
</evidence>
<name>A0ABW0BAF1_9ACTN</name>